<dbReference type="Proteomes" id="UP000215301">
    <property type="component" value="Unassembled WGS sequence"/>
</dbReference>
<dbReference type="OMA" id="RFDIIYH"/>
<evidence type="ECO:0000313" key="4">
    <source>
        <dbReference type="Proteomes" id="UP000214975"/>
    </source>
</evidence>
<reference evidence="2 4" key="1">
    <citation type="submission" date="2016-08" db="EMBL/GenBank/DDBJ databases">
        <title>A novel genetic cassette of butanologenic Thermoanaerobacterium thermosaccharolyticum that directly convert cellulose to butanol.</title>
        <authorList>
            <person name="Li T."/>
            <person name="He J."/>
        </authorList>
    </citation>
    <scope>NUCLEOTIDE SEQUENCE [LARGE SCALE GENOMIC DNA]</scope>
    <source>
        <strain evidence="2 4">TG57</strain>
    </source>
</reference>
<dbReference type="InterPro" id="IPR037232">
    <property type="entry name" value="NADH_quin_OxRdtase_su_C/D-like"/>
</dbReference>
<gene>
    <name evidence="3" type="ORF">CE561_08155</name>
    <name evidence="2" type="ORF">Thert_01536</name>
</gene>
<dbReference type="GO" id="GO:0008137">
    <property type="term" value="F:NADH dehydrogenase (ubiquinone) activity"/>
    <property type="evidence" value="ECO:0007669"/>
    <property type="project" value="InterPro"/>
</dbReference>
<evidence type="ECO:0000313" key="5">
    <source>
        <dbReference type="Proteomes" id="UP000215301"/>
    </source>
</evidence>
<organism evidence="3 5">
    <name type="scientific">Thermoanaerobacterium thermosaccharolyticum</name>
    <name type="common">Clostridium thermosaccharolyticum</name>
    <dbReference type="NCBI Taxonomy" id="1517"/>
    <lineage>
        <taxon>Bacteria</taxon>
        <taxon>Bacillati</taxon>
        <taxon>Bacillota</taxon>
        <taxon>Clostridia</taxon>
        <taxon>Thermoanaerobacterales</taxon>
        <taxon>Thermoanaerobacteraceae</taxon>
        <taxon>Thermoanaerobacterium</taxon>
    </lineage>
</organism>
<dbReference type="Pfam" id="PF00329">
    <property type="entry name" value="Complex1_30kDa"/>
    <property type="match status" value="1"/>
</dbReference>
<dbReference type="InterPro" id="IPR012179">
    <property type="entry name" value="NiFe-hyd_3_EchD"/>
</dbReference>
<feature type="domain" description="NADH:ubiquinone oxidoreductase 30kDa subunit" evidence="1">
    <location>
        <begin position="9"/>
        <end position="90"/>
    </location>
</feature>
<dbReference type="AlphaFoldDB" id="A0A231VH64"/>
<dbReference type="Proteomes" id="UP000214975">
    <property type="component" value="Chromosome"/>
</dbReference>
<evidence type="ECO:0000313" key="3">
    <source>
        <dbReference type="EMBL" id="OXT07331.1"/>
    </source>
</evidence>
<dbReference type="EMBL" id="CP016893">
    <property type="protein sequence ID" value="AST57561.1"/>
    <property type="molecule type" value="Genomic_DNA"/>
</dbReference>
<name>A0A231VH64_THETR</name>
<dbReference type="PIRSF" id="PIRSF036585">
    <property type="entry name" value="EchD"/>
    <property type="match status" value="1"/>
</dbReference>
<dbReference type="GeneID" id="93863024"/>
<dbReference type="InterPro" id="IPR001268">
    <property type="entry name" value="NADH_UbQ_OxRdtase_30kDa_su"/>
</dbReference>
<dbReference type="SUPFAM" id="SSF143243">
    <property type="entry name" value="Nqo5-like"/>
    <property type="match status" value="1"/>
</dbReference>
<dbReference type="RefSeq" id="WP_013296688.1">
    <property type="nucleotide sequence ID" value="NZ_CP016893.1"/>
</dbReference>
<dbReference type="EMBL" id="NKHD01000022">
    <property type="protein sequence ID" value="OXT07331.1"/>
    <property type="molecule type" value="Genomic_DNA"/>
</dbReference>
<sequence length="125" mass="14083">MIVNSREVTVDNLKKEVKKYHDDGYRFVTETCLNFEGQFKIIYTFAKGYDLDNIHIVTDGKNVPSVSDVYSCALLVENEIKELFGVEFDGLVVDFGGKLMLGESSPISPQADIEIIRREKGGKNE</sequence>
<evidence type="ECO:0000259" key="1">
    <source>
        <dbReference type="Pfam" id="PF00329"/>
    </source>
</evidence>
<protein>
    <submittedName>
        <fullName evidence="2">NADH dehydrogenase 30 kDa subunit</fullName>
    </submittedName>
</protein>
<evidence type="ECO:0000313" key="2">
    <source>
        <dbReference type="EMBL" id="AST57561.1"/>
    </source>
</evidence>
<accession>A0A231VH64</accession>
<proteinExistence type="predicted"/>
<dbReference type="Gene3D" id="3.30.460.80">
    <property type="entry name" value="NADH:ubiquinone oxidoreductase, 30kDa subunit"/>
    <property type="match status" value="1"/>
</dbReference>
<reference evidence="3 5" key="2">
    <citation type="submission" date="2017-06" db="EMBL/GenBank/DDBJ databases">
        <title>Isolation and characterization of a thermophilic and butanogenic Thermoanaerobacterium thermosaccharolyticum M5 capable of efficient degradation of hemicellulose.</title>
        <authorList>
            <person name="Xin F."/>
            <person name="Jiang Y."/>
        </authorList>
    </citation>
    <scope>NUCLEOTIDE SEQUENCE [LARGE SCALE GENOMIC DNA]</scope>
    <source>
        <strain evidence="3 5">M5</strain>
    </source>
</reference>